<evidence type="ECO:0000259" key="10">
    <source>
        <dbReference type="SMART" id="SM00014"/>
    </source>
</evidence>
<dbReference type="PANTHER" id="PTHR14969:SF28">
    <property type="entry name" value="DIHYDROSPHINGOSINE 1-PHOSPHATE PHOSPHATASE LCB3-RELATED"/>
    <property type="match status" value="1"/>
</dbReference>
<feature type="transmembrane region" description="Helical" evidence="9">
    <location>
        <begin position="247"/>
        <end position="266"/>
    </location>
</feature>
<keyword evidence="4" id="KW-0256">Endoplasmic reticulum</keyword>
<reference evidence="11 12" key="1">
    <citation type="submission" date="2024-11" db="EMBL/GenBank/DDBJ databases">
        <title>Chromosome-level genome assembly of the freshwater bivalve Anodonta woodiana.</title>
        <authorList>
            <person name="Chen X."/>
        </authorList>
    </citation>
    <scope>NUCLEOTIDE SEQUENCE [LARGE SCALE GENOMIC DNA]</scope>
    <source>
        <strain evidence="11">MN2024</strain>
        <tissue evidence="11">Gills</tissue>
    </source>
</reference>
<evidence type="ECO:0000256" key="5">
    <source>
        <dbReference type="ARBA" id="ARBA00022989"/>
    </source>
</evidence>
<dbReference type="GO" id="GO:0005789">
    <property type="term" value="C:endoplasmic reticulum membrane"/>
    <property type="evidence" value="ECO:0007669"/>
    <property type="project" value="UniProtKB-SubCell"/>
</dbReference>
<keyword evidence="12" id="KW-1185">Reference proteome</keyword>
<feature type="domain" description="Phosphatidic acid phosphatase type 2/haloperoxidase" evidence="10">
    <location>
        <begin position="178"/>
        <end position="293"/>
    </location>
</feature>
<dbReference type="Pfam" id="PF01569">
    <property type="entry name" value="PAP2"/>
    <property type="match status" value="1"/>
</dbReference>
<feature type="transmembrane region" description="Helical" evidence="9">
    <location>
        <begin position="337"/>
        <end position="357"/>
    </location>
</feature>
<organism evidence="11 12">
    <name type="scientific">Sinanodonta woodiana</name>
    <name type="common">Chinese pond mussel</name>
    <name type="synonym">Anodonta woodiana</name>
    <dbReference type="NCBI Taxonomy" id="1069815"/>
    <lineage>
        <taxon>Eukaryota</taxon>
        <taxon>Metazoa</taxon>
        <taxon>Spiralia</taxon>
        <taxon>Lophotrochozoa</taxon>
        <taxon>Mollusca</taxon>
        <taxon>Bivalvia</taxon>
        <taxon>Autobranchia</taxon>
        <taxon>Heteroconchia</taxon>
        <taxon>Palaeoheterodonta</taxon>
        <taxon>Unionida</taxon>
        <taxon>Unionoidea</taxon>
        <taxon>Unionidae</taxon>
        <taxon>Unioninae</taxon>
        <taxon>Sinanodonta</taxon>
    </lineage>
</organism>
<feature type="transmembrane region" description="Helical" evidence="9">
    <location>
        <begin position="278"/>
        <end position="296"/>
    </location>
</feature>
<feature type="transmembrane region" description="Helical" evidence="9">
    <location>
        <begin position="145"/>
        <end position="171"/>
    </location>
</feature>
<sequence>MGRLKDLYQYLKGPQHVADFQRFCGIEILAVTQDSVQSVVPQSSHQNGKSGTTVQKSETGLVGVSHRNGDSTRPNPTNGYNGTRKTSNSMTEETEHQPDSNGKIQNGHHTNGVKNGFHANNGTSLESADDEKDHIKVGYKVKNKILYYIFSLGANLGSELFYLTFFPFLIWNVNTKIARQMIITWHILMYFGQMLKDYIQWPRPSSPPAAKLEKRFELEYGMPSTHAVVGTTVPFSILVAASRIYQFPFSIGLVLAMSWTTLVAFSRVYLGMHTALDVIAGILYAGVSLPLLLSYTDQIDYWQVTSPYAPIFTLGLSFLMCWYYPKQEKWTITRGDTANIMSIGSGVAIGTWLNYQLGWLVPASSSAELLLITWPSMTWFIHSTVRLGVGVAILANLRILFKKVFLTLVCYLAGVDKDDIHTQRKLGLEVPVRYGTIWSMSFFLTVAVPFLFQMLGVHRPESYTEL</sequence>
<evidence type="ECO:0000313" key="12">
    <source>
        <dbReference type="Proteomes" id="UP001634394"/>
    </source>
</evidence>
<dbReference type="InterPro" id="IPR000326">
    <property type="entry name" value="PAP2/HPO"/>
</dbReference>
<gene>
    <name evidence="11" type="ORF">ACJMK2_036476</name>
</gene>
<comment type="caution">
    <text evidence="11">The sequence shown here is derived from an EMBL/GenBank/DDBJ whole genome shotgun (WGS) entry which is preliminary data.</text>
</comment>
<dbReference type="InterPro" id="IPR036938">
    <property type="entry name" value="PAP2/HPO_sf"/>
</dbReference>
<dbReference type="Proteomes" id="UP001634394">
    <property type="component" value="Unassembled WGS sequence"/>
</dbReference>
<evidence type="ECO:0000313" key="11">
    <source>
        <dbReference type="EMBL" id="KAL3873344.1"/>
    </source>
</evidence>
<protein>
    <recommendedName>
        <fullName evidence="10">Phosphatidic acid phosphatase type 2/haloperoxidase domain-containing protein</fullName>
    </recommendedName>
</protein>
<dbReference type="SMART" id="SM00014">
    <property type="entry name" value="acidPPc"/>
    <property type="match status" value="1"/>
</dbReference>
<dbReference type="AlphaFoldDB" id="A0ABD3WHB2"/>
<evidence type="ECO:0000256" key="6">
    <source>
        <dbReference type="ARBA" id="ARBA00023136"/>
    </source>
</evidence>
<accession>A0ABD3WHB2</accession>
<comment type="similarity">
    <text evidence="7">Belongs to the type 2 lipid phosphate phosphatase family.</text>
</comment>
<feature type="region of interest" description="Disordered" evidence="8">
    <location>
        <begin position="39"/>
        <end position="128"/>
    </location>
</feature>
<evidence type="ECO:0000256" key="7">
    <source>
        <dbReference type="ARBA" id="ARBA00038324"/>
    </source>
</evidence>
<dbReference type="SUPFAM" id="SSF48317">
    <property type="entry name" value="Acid phosphatase/Vanadium-dependent haloperoxidase"/>
    <property type="match status" value="1"/>
</dbReference>
<dbReference type="EMBL" id="JBJQND010000006">
    <property type="protein sequence ID" value="KAL3873344.1"/>
    <property type="molecule type" value="Genomic_DNA"/>
</dbReference>
<feature type="compositionally biased region" description="Polar residues" evidence="8">
    <location>
        <begin position="47"/>
        <end position="58"/>
    </location>
</feature>
<comment type="subcellular location">
    <subcellularLocation>
        <location evidence="1">Endoplasmic reticulum membrane</location>
        <topology evidence="1">Multi-pass membrane protein</topology>
    </subcellularLocation>
</comment>
<feature type="compositionally biased region" description="Polar residues" evidence="8">
    <location>
        <begin position="99"/>
        <end position="126"/>
    </location>
</feature>
<feature type="compositionally biased region" description="Polar residues" evidence="8">
    <location>
        <begin position="71"/>
        <end position="91"/>
    </location>
</feature>
<dbReference type="Gene3D" id="1.20.144.10">
    <property type="entry name" value="Phosphatidic acid phosphatase type 2/haloperoxidase"/>
    <property type="match status" value="1"/>
</dbReference>
<evidence type="ECO:0000256" key="4">
    <source>
        <dbReference type="ARBA" id="ARBA00022824"/>
    </source>
</evidence>
<evidence type="ECO:0000256" key="9">
    <source>
        <dbReference type="SAM" id="Phobius"/>
    </source>
</evidence>
<feature type="transmembrane region" description="Helical" evidence="9">
    <location>
        <begin position="308"/>
        <end position="325"/>
    </location>
</feature>
<dbReference type="CDD" id="cd03388">
    <property type="entry name" value="PAP2_SPPase1"/>
    <property type="match status" value="1"/>
</dbReference>
<proteinExistence type="inferred from homology"/>
<evidence type="ECO:0000256" key="1">
    <source>
        <dbReference type="ARBA" id="ARBA00004477"/>
    </source>
</evidence>
<evidence type="ECO:0000256" key="2">
    <source>
        <dbReference type="ARBA" id="ARBA00022692"/>
    </source>
</evidence>
<keyword evidence="5 9" id="KW-1133">Transmembrane helix</keyword>
<name>A0ABD3WHB2_SINWO</name>
<evidence type="ECO:0000256" key="8">
    <source>
        <dbReference type="SAM" id="MobiDB-lite"/>
    </source>
</evidence>
<feature type="transmembrane region" description="Helical" evidence="9">
    <location>
        <begin position="377"/>
        <end position="397"/>
    </location>
</feature>
<keyword evidence="3" id="KW-0378">Hydrolase</keyword>
<keyword evidence="6 9" id="KW-0472">Membrane</keyword>
<feature type="transmembrane region" description="Helical" evidence="9">
    <location>
        <begin position="434"/>
        <end position="456"/>
    </location>
</feature>
<dbReference type="PANTHER" id="PTHR14969">
    <property type="entry name" value="SPHINGOSINE-1-PHOSPHATE PHOSPHOHYDROLASE"/>
    <property type="match status" value="1"/>
</dbReference>
<dbReference type="GO" id="GO:0016787">
    <property type="term" value="F:hydrolase activity"/>
    <property type="evidence" value="ECO:0007669"/>
    <property type="project" value="UniProtKB-KW"/>
</dbReference>
<evidence type="ECO:0000256" key="3">
    <source>
        <dbReference type="ARBA" id="ARBA00022801"/>
    </source>
</evidence>
<keyword evidence="2 9" id="KW-0812">Transmembrane</keyword>